<dbReference type="EMBL" id="BRXW01000035">
    <property type="protein sequence ID" value="GMI01608.1"/>
    <property type="molecule type" value="Genomic_DNA"/>
</dbReference>
<gene>
    <name evidence="3" type="ORF">TrLO_g10226</name>
</gene>
<dbReference type="Proteomes" id="UP001165122">
    <property type="component" value="Unassembled WGS sequence"/>
</dbReference>
<feature type="transmembrane region" description="Helical" evidence="2">
    <location>
        <begin position="28"/>
        <end position="48"/>
    </location>
</feature>
<feature type="transmembrane region" description="Helical" evidence="2">
    <location>
        <begin position="54"/>
        <end position="73"/>
    </location>
</feature>
<feature type="transmembrane region" description="Helical" evidence="2">
    <location>
        <begin position="128"/>
        <end position="145"/>
    </location>
</feature>
<feature type="transmembrane region" description="Helical" evidence="2">
    <location>
        <begin position="191"/>
        <end position="212"/>
    </location>
</feature>
<keyword evidence="2" id="KW-1133">Transmembrane helix</keyword>
<feature type="transmembrane region" description="Helical" evidence="2">
    <location>
        <begin position="157"/>
        <end position="179"/>
    </location>
</feature>
<dbReference type="PANTHER" id="PTHR18640">
    <property type="entry name" value="SOLUTE CARRIER FAMILY 10 MEMBER 7"/>
    <property type="match status" value="1"/>
</dbReference>
<feature type="region of interest" description="Disordered" evidence="1">
    <location>
        <begin position="368"/>
        <end position="398"/>
    </location>
</feature>
<organism evidence="3 4">
    <name type="scientific">Triparma laevis f. longispina</name>
    <dbReference type="NCBI Taxonomy" id="1714387"/>
    <lineage>
        <taxon>Eukaryota</taxon>
        <taxon>Sar</taxon>
        <taxon>Stramenopiles</taxon>
        <taxon>Ochrophyta</taxon>
        <taxon>Bolidophyceae</taxon>
        <taxon>Parmales</taxon>
        <taxon>Triparmaceae</taxon>
        <taxon>Triparma</taxon>
    </lineage>
</organism>
<keyword evidence="4" id="KW-1185">Reference proteome</keyword>
<dbReference type="InterPro" id="IPR016833">
    <property type="entry name" value="Put_Na-Bile_cotransptr"/>
</dbReference>
<accession>A0A9W7C3L0</accession>
<evidence type="ECO:0000256" key="1">
    <source>
        <dbReference type="SAM" id="MobiDB-lite"/>
    </source>
</evidence>
<proteinExistence type="predicted"/>
<dbReference type="InterPro" id="IPR038770">
    <property type="entry name" value="Na+/solute_symporter_sf"/>
</dbReference>
<evidence type="ECO:0000256" key="2">
    <source>
        <dbReference type="SAM" id="Phobius"/>
    </source>
</evidence>
<sequence length="398" mass="44073">MSTTTAVAIDSETPLSPPPTKLQKLKTFCITNSLLLGILVSILLALAYPKLGAVYLAPQITATWICVIYIFLLSGISLKTKELVNALANWRFNAVVQVFSLGVVSGLTYLLTRFLLVINATSTNLAEGLVITSCLPMTINMVIVLTKSAGGDEASAVFNAAFGNLLGVFLTPALVLAYLGESDSINFLNVLFKLGVRVLLPLAVGQVIQFFFIKVKDFVNENKFYFKKSQEFALIFIVYTVFCKNFYDDGTEDDDSDSIGATTGEVIIMIVIIALWIIVLMCLSWVTFYGLYRNYPTLRVFALFGCSHKTIAMGIPLITALYETSPKLALYTLPILVWHPTQLILGSLLAPRLVKWVEGEKERLNLEDDGFTKKNDRPRSEEEQFTIEERGEGENNVL</sequence>
<feature type="transmembrane region" description="Helical" evidence="2">
    <location>
        <begin position="267"/>
        <end position="288"/>
    </location>
</feature>
<comment type="caution">
    <text evidence="3">The sequence shown here is derived from an EMBL/GenBank/DDBJ whole genome shotgun (WGS) entry which is preliminary data.</text>
</comment>
<protein>
    <submittedName>
        <fullName evidence="3">Uncharacterized protein</fullName>
    </submittedName>
</protein>
<dbReference type="GO" id="GO:0005886">
    <property type="term" value="C:plasma membrane"/>
    <property type="evidence" value="ECO:0007669"/>
    <property type="project" value="TreeGrafter"/>
</dbReference>
<keyword evidence="2" id="KW-0472">Membrane</keyword>
<keyword evidence="2" id="KW-0812">Transmembrane</keyword>
<dbReference type="PANTHER" id="PTHR18640:SF5">
    <property type="entry name" value="SODIUM_BILE ACID COTRANSPORTER 7"/>
    <property type="match status" value="1"/>
</dbReference>
<evidence type="ECO:0000313" key="4">
    <source>
        <dbReference type="Proteomes" id="UP001165122"/>
    </source>
</evidence>
<dbReference type="Gene3D" id="1.20.1530.20">
    <property type="match status" value="1"/>
</dbReference>
<evidence type="ECO:0000313" key="3">
    <source>
        <dbReference type="EMBL" id="GMI01608.1"/>
    </source>
</evidence>
<dbReference type="Pfam" id="PF13593">
    <property type="entry name" value="SBF_like"/>
    <property type="match status" value="1"/>
</dbReference>
<reference evidence="4" key="1">
    <citation type="journal article" date="2023" name="Commun. Biol.">
        <title>Genome analysis of Parmales, the sister group of diatoms, reveals the evolutionary specialization of diatoms from phago-mixotrophs to photoautotrophs.</title>
        <authorList>
            <person name="Ban H."/>
            <person name="Sato S."/>
            <person name="Yoshikawa S."/>
            <person name="Yamada K."/>
            <person name="Nakamura Y."/>
            <person name="Ichinomiya M."/>
            <person name="Sato N."/>
            <person name="Blanc-Mathieu R."/>
            <person name="Endo H."/>
            <person name="Kuwata A."/>
            <person name="Ogata H."/>
        </authorList>
    </citation>
    <scope>NUCLEOTIDE SEQUENCE [LARGE SCALE GENOMIC DNA]</scope>
    <source>
        <strain evidence="4">NIES 3700</strain>
    </source>
</reference>
<name>A0A9W7C3L0_9STRA</name>
<feature type="transmembrane region" description="Helical" evidence="2">
    <location>
        <begin position="232"/>
        <end position="247"/>
    </location>
</feature>
<feature type="transmembrane region" description="Helical" evidence="2">
    <location>
        <begin position="94"/>
        <end position="116"/>
    </location>
</feature>
<dbReference type="OrthoDB" id="188035at2759"/>
<dbReference type="AlphaFoldDB" id="A0A9W7C3L0"/>
<feature type="transmembrane region" description="Helical" evidence="2">
    <location>
        <begin position="300"/>
        <end position="322"/>
    </location>
</feature>